<evidence type="ECO:0000259" key="5">
    <source>
        <dbReference type="PROSITE" id="PS50931"/>
    </source>
</evidence>
<evidence type="ECO:0000256" key="4">
    <source>
        <dbReference type="ARBA" id="ARBA00023163"/>
    </source>
</evidence>
<dbReference type="InterPro" id="IPR000847">
    <property type="entry name" value="LysR_HTH_N"/>
</dbReference>
<evidence type="ECO:0000256" key="1">
    <source>
        <dbReference type="ARBA" id="ARBA00009437"/>
    </source>
</evidence>
<keyword evidence="7" id="KW-1185">Reference proteome</keyword>
<evidence type="ECO:0000313" key="6">
    <source>
        <dbReference type="EMBL" id="SMO48684.1"/>
    </source>
</evidence>
<dbReference type="Gene3D" id="1.10.10.10">
    <property type="entry name" value="Winged helix-like DNA-binding domain superfamily/Winged helix DNA-binding domain"/>
    <property type="match status" value="1"/>
</dbReference>
<dbReference type="InterPro" id="IPR036390">
    <property type="entry name" value="WH_DNA-bd_sf"/>
</dbReference>
<dbReference type="CDD" id="cd05466">
    <property type="entry name" value="PBP2_LTTR_substrate"/>
    <property type="match status" value="1"/>
</dbReference>
<keyword evidence="3 6" id="KW-0238">DNA-binding</keyword>
<feature type="domain" description="HTH lysR-type" evidence="5">
    <location>
        <begin position="4"/>
        <end position="61"/>
    </location>
</feature>
<dbReference type="SUPFAM" id="SSF46785">
    <property type="entry name" value="Winged helix' DNA-binding domain"/>
    <property type="match status" value="1"/>
</dbReference>
<accession>A0A521BNF0</accession>
<reference evidence="6 7" key="1">
    <citation type="submission" date="2017-05" db="EMBL/GenBank/DDBJ databases">
        <authorList>
            <person name="Varghese N."/>
            <person name="Submissions S."/>
        </authorList>
    </citation>
    <scope>NUCLEOTIDE SEQUENCE [LARGE SCALE GENOMIC DNA]</scope>
    <source>
        <strain evidence="6 7">DSM 29506</strain>
    </source>
</reference>
<dbReference type="SUPFAM" id="SSF53850">
    <property type="entry name" value="Periplasmic binding protein-like II"/>
    <property type="match status" value="1"/>
</dbReference>
<dbReference type="Gene3D" id="3.40.190.290">
    <property type="match status" value="1"/>
</dbReference>
<dbReference type="InterPro" id="IPR005119">
    <property type="entry name" value="LysR_subst-bd"/>
</dbReference>
<dbReference type="GO" id="GO:0010628">
    <property type="term" value="P:positive regulation of gene expression"/>
    <property type="evidence" value="ECO:0007669"/>
    <property type="project" value="TreeGrafter"/>
</dbReference>
<dbReference type="AlphaFoldDB" id="A0A521BNF0"/>
<dbReference type="PRINTS" id="PR00039">
    <property type="entry name" value="HTHLYSR"/>
</dbReference>
<gene>
    <name evidence="6" type="ORF">SAMN06265173_103204</name>
</gene>
<organism evidence="6 7">
    <name type="scientific">Thalassovita litoralis</name>
    <dbReference type="NCBI Taxonomy" id="1010611"/>
    <lineage>
        <taxon>Bacteria</taxon>
        <taxon>Pseudomonadati</taxon>
        <taxon>Pseudomonadota</taxon>
        <taxon>Alphaproteobacteria</taxon>
        <taxon>Rhodobacterales</taxon>
        <taxon>Roseobacteraceae</taxon>
        <taxon>Thalassovita</taxon>
    </lineage>
</organism>
<dbReference type="GO" id="GO:0003700">
    <property type="term" value="F:DNA-binding transcription factor activity"/>
    <property type="evidence" value="ECO:0007669"/>
    <property type="project" value="InterPro"/>
</dbReference>
<evidence type="ECO:0000256" key="2">
    <source>
        <dbReference type="ARBA" id="ARBA00023015"/>
    </source>
</evidence>
<dbReference type="EMBL" id="FXTO01000003">
    <property type="protein sequence ID" value="SMO48684.1"/>
    <property type="molecule type" value="Genomic_DNA"/>
</dbReference>
<proteinExistence type="inferred from homology"/>
<dbReference type="PANTHER" id="PTHR30427">
    <property type="entry name" value="TRANSCRIPTIONAL ACTIVATOR PROTEIN LYSR"/>
    <property type="match status" value="1"/>
</dbReference>
<dbReference type="PROSITE" id="PS50931">
    <property type="entry name" value="HTH_LYSR"/>
    <property type="match status" value="1"/>
</dbReference>
<dbReference type="Pfam" id="PF03466">
    <property type="entry name" value="LysR_substrate"/>
    <property type="match status" value="1"/>
</dbReference>
<protein>
    <submittedName>
        <fullName evidence="6">DNA-binding transcriptional regulator, LysR family</fullName>
    </submittedName>
</protein>
<name>A0A521BNF0_9RHOB</name>
<dbReference type="InterPro" id="IPR036388">
    <property type="entry name" value="WH-like_DNA-bd_sf"/>
</dbReference>
<dbReference type="GO" id="GO:0043565">
    <property type="term" value="F:sequence-specific DNA binding"/>
    <property type="evidence" value="ECO:0007669"/>
    <property type="project" value="TreeGrafter"/>
</dbReference>
<comment type="similarity">
    <text evidence="1">Belongs to the LysR transcriptional regulatory family.</text>
</comment>
<dbReference type="Proteomes" id="UP000316030">
    <property type="component" value="Unassembled WGS sequence"/>
</dbReference>
<keyword evidence="4" id="KW-0804">Transcription</keyword>
<dbReference type="Pfam" id="PF00126">
    <property type="entry name" value="HTH_1"/>
    <property type="match status" value="1"/>
</dbReference>
<evidence type="ECO:0000313" key="7">
    <source>
        <dbReference type="Proteomes" id="UP000316030"/>
    </source>
</evidence>
<sequence length="300" mass="32847">MSGPNLHRLQIFQIVYEMQNISAASRKLGLAQPTLSRHLAVLEKELGFELFLNVGGRIEPTWEAQRLYEETAGLFERVAQVEKSVEAIRIGAQSSLRVITSSALALEVVPAAIGEIYQKMPELDLVLEGGGQRAQIEALRCNAADIAVGGVLENPTGLRQTVLGKFPVVAVMKADHPLAIHDCFDLASLEHHASIMQNPKAPIGAFIFAELARRGITPKRYISAYTLPFSVSLARHMDLCTVTDFFSAKALKDDTIVIKPLSDPLYLELVTLEPASAGRKRGVAEFKAALKRALQRQLRG</sequence>
<dbReference type="RefSeq" id="WP_142492237.1">
    <property type="nucleotide sequence ID" value="NZ_FXTO01000003.1"/>
</dbReference>
<dbReference type="PANTHER" id="PTHR30427:SF1">
    <property type="entry name" value="TRANSCRIPTIONAL ACTIVATOR PROTEIN LYSR"/>
    <property type="match status" value="1"/>
</dbReference>
<evidence type="ECO:0000256" key="3">
    <source>
        <dbReference type="ARBA" id="ARBA00023125"/>
    </source>
</evidence>
<dbReference type="OrthoDB" id="8479870at2"/>
<keyword evidence="2" id="KW-0805">Transcription regulation</keyword>